<sequence length="131" mass="13948">MPLRHALQVFAAVALVGAAVPSALAAPPDRPARAAFEQVDDVPQPFRLSTARPNPFAASSRLELTIDEPTTLTVAMYDALGRRVALLHEGHTRPGTYTLRIDAGDLPPGLYIVRAQDGRGATATRSVALVR</sequence>
<name>A0ABU3BML4_9BACT</name>
<feature type="chain" id="PRO_5045410830" evidence="1">
    <location>
        <begin position="26"/>
        <end position="131"/>
    </location>
</feature>
<gene>
    <name evidence="2" type="ORF">RM540_02175</name>
</gene>
<evidence type="ECO:0000256" key="1">
    <source>
        <dbReference type="SAM" id="SignalP"/>
    </source>
</evidence>
<evidence type="ECO:0000313" key="2">
    <source>
        <dbReference type="EMBL" id="MDT0630542.1"/>
    </source>
</evidence>
<keyword evidence="3" id="KW-1185">Reference proteome</keyword>
<keyword evidence="1" id="KW-0732">Signal</keyword>
<accession>A0ABU3BML4</accession>
<reference evidence="2 3" key="1">
    <citation type="submission" date="2023-09" db="EMBL/GenBank/DDBJ databases">
        <authorList>
            <person name="Rey-Velasco X."/>
        </authorList>
    </citation>
    <scope>NUCLEOTIDE SEQUENCE [LARGE SCALE GENOMIC DNA]</scope>
    <source>
        <strain evidence="2 3">F394</strain>
    </source>
</reference>
<dbReference type="Proteomes" id="UP001267426">
    <property type="component" value="Unassembled WGS sequence"/>
</dbReference>
<dbReference type="RefSeq" id="WP_311661720.1">
    <property type="nucleotide sequence ID" value="NZ_JAVRHT010000002.1"/>
</dbReference>
<dbReference type="InterPro" id="IPR026444">
    <property type="entry name" value="Secre_tail"/>
</dbReference>
<organism evidence="2 3">
    <name type="scientific">Rubrivirga litoralis</name>
    <dbReference type="NCBI Taxonomy" id="3075598"/>
    <lineage>
        <taxon>Bacteria</taxon>
        <taxon>Pseudomonadati</taxon>
        <taxon>Rhodothermota</taxon>
        <taxon>Rhodothermia</taxon>
        <taxon>Rhodothermales</taxon>
        <taxon>Rubricoccaceae</taxon>
        <taxon>Rubrivirga</taxon>
    </lineage>
</organism>
<protein>
    <submittedName>
        <fullName evidence="2">T9SS type A sorting domain-containing protein</fullName>
    </submittedName>
</protein>
<dbReference type="NCBIfam" id="TIGR04183">
    <property type="entry name" value="Por_Secre_tail"/>
    <property type="match status" value="1"/>
</dbReference>
<feature type="signal peptide" evidence="1">
    <location>
        <begin position="1"/>
        <end position="25"/>
    </location>
</feature>
<evidence type="ECO:0000313" key="3">
    <source>
        <dbReference type="Proteomes" id="UP001267426"/>
    </source>
</evidence>
<comment type="caution">
    <text evidence="2">The sequence shown here is derived from an EMBL/GenBank/DDBJ whole genome shotgun (WGS) entry which is preliminary data.</text>
</comment>
<proteinExistence type="predicted"/>
<dbReference type="EMBL" id="JAVRHT010000002">
    <property type="protein sequence ID" value="MDT0630542.1"/>
    <property type="molecule type" value="Genomic_DNA"/>
</dbReference>